<name>A0A921G9K6_9FIRM</name>
<reference evidence="1" key="2">
    <citation type="submission" date="2021-09" db="EMBL/GenBank/DDBJ databases">
        <authorList>
            <person name="Gilroy R."/>
        </authorList>
    </citation>
    <scope>NUCLEOTIDE SEQUENCE</scope>
    <source>
        <strain evidence="1">CHK193-16274</strain>
    </source>
</reference>
<comment type="caution">
    <text evidence="1">The sequence shown here is derived from an EMBL/GenBank/DDBJ whole genome shotgun (WGS) entry which is preliminary data.</text>
</comment>
<dbReference type="SUPFAM" id="SSF53795">
    <property type="entry name" value="PEP carboxykinase-like"/>
    <property type="match status" value="1"/>
</dbReference>
<dbReference type="AlphaFoldDB" id="A0A921G9K6"/>
<dbReference type="InterPro" id="IPR027417">
    <property type="entry name" value="P-loop_NTPase"/>
</dbReference>
<dbReference type="SUPFAM" id="SSF52540">
    <property type="entry name" value="P-loop containing nucleoside triphosphate hydrolases"/>
    <property type="match status" value="1"/>
</dbReference>
<sequence>MEYYYKIANTVIKVICKKNYLVEKMLPYTRFRIDSTKEDYLVNLFIVNSLPKCNGKLIYQDNYNSVYQNNLLYRYIGRDYLIIENNFRKIDVYLKSSLLVINEKQLFNAIGLDSLLAKKMKLLLHSSFITYKDQGLLFTAPSGTGKSTQADLWKQYIDGVEIINGDRSIIGIENNRVKAYGLPFCGTSMISLSQECYLKAIVVLRQGKVNYLKKIAGKEAYKYLYSQINWIGWDTSLQINILKILDIIIEKTPIYYFECLPNYLAVNLLKKEIFKED</sequence>
<reference evidence="1" key="1">
    <citation type="journal article" date="2021" name="PeerJ">
        <title>Extensive microbial diversity within the chicken gut microbiome revealed by metagenomics and culture.</title>
        <authorList>
            <person name="Gilroy R."/>
            <person name="Ravi A."/>
            <person name="Getino M."/>
            <person name="Pursley I."/>
            <person name="Horton D.L."/>
            <person name="Alikhan N.F."/>
            <person name="Baker D."/>
            <person name="Gharbi K."/>
            <person name="Hall N."/>
            <person name="Watson M."/>
            <person name="Adriaenssens E.M."/>
            <person name="Foster-Nyarko E."/>
            <person name="Jarju S."/>
            <person name="Secka A."/>
            <person name="Antonio M."/>
            <person name="Oren A."/>
            <person name="Chaudhuri R.R."/>
            <person name="La Ragione R."/>
            <person name="Hildebrand F."/>
            <person name="Pallen M.J."/>
        </authorList>
    </citation>
    <scope>NUCLEOTIDE SEQUENCE</scope>
    <source>
        <strain evidence="1">CHK193-16274</strain>
    </source>
</reference>
<dbReference type="RefSeq" id="WP_191376102.1">
    <property type="nucleotide sequence ID" value="NZ_CAJFOD010000069.1"/>
</dbReference>
<proteinExistence type="predicted"/>
<organism evidence="1 2">
    <name type="scientific">Thomasclavelia spiroformis</name>
    <dbReference type="NCBI Taxonomy" id="29348"/>
    <lineage>
        <taxon>Bacteria</taxon>
        <taxon>Bacillati</taxon>
        <taxon>Bacillota</taxon>
        <taxon>Erysipelotrichia</taxon>
        <taxon>Erysipelotrichales</taxon>
        <taxon>Coprobacillaceae</taxon>
        <taxon>Thomasclavelia</taxon>
    </lineage>
</organism>
<protein>
    <recommendedName>
        <fullName evidence="3">SynChlorMet cassette protein ScmC</fullName>
    </recommendedName>
</protein>
<evidence type="ECO:0000313" key="1">
    <source>
        <dbReference type="EMBL" id="HJF39748.1"/>
    </source>
</evidence>
<dbReference type="Proteomes" id="UP000749320">
    <property type="component" value="Unassembled WGS sequence"/>
</dbReference>
<evidence type="ECO:0000313" key="2">
    <source>
        <dbReference type="Proteomes" id="UP000749320"/>
    </source>
</evidence>
<evidence type="ECO:0008006" key="3">
    <source>
        <dbReference type="Google" id="ProtNLM"/>
    </source>
</evidence>
<gene>
    <name evidence="1" type="ORF">K8V91_02385</name>
</gene>
<dbReference type="EMBL" id="DYWV01000080">
    <property type="protein sequence ID" value="HJF39748.1"/>
    <property type="molecule type" value="Genomic_DNA"/>
</dbReference>
<accession>A0A921G9K6</accession>